<sequence length="353" mass="40951">MRKQFFGLDFDIQTSIENKEKKLILLPNPEAQLQYQNSLATLDEQSLQLLWSKSFFGINHTTQLFRIMYDTFNSKVNDIKTNDDILTVHALFCDMIIRFGTIIEDFAGFCSACKRHVTEGTNIAEHFLAYSNPNQFYTDMLSKQGAEFIRQIFRIPQSQDDLDTIFTNLSAAEKELLWKGISVTTEIISERMKITAKSIVREQPTNFTLFDLYNKLKHGFAPYYSYIFPIPITLTTTEIETTNEEMVESYLIKFMLIMHNKLKGQMNNIELQKLRVNKLATCATTLIEATKETADEILQTVIEIDYLYKYLVKRYITYASGSKRILLLGSKDHLTIEESNDIETIISNDKRYT</sequence>
<evidence type="ECO:0000313" key="1">
    <source>
        <dbReference type="EMBL" id="TKH46759.1"/>
    </source>
</evidence>
<proteinExistence type="predicted"/>
<dbReference type="Proteomes" id="UP000308114">
    <property type="component" value="Unassembled WGS sequence"/>
</dbReference>
<dbReference type="EMBL" id="PNXQ01000001">
    <property type="protein sequence ID" value="TKH46759.1"/>
    <property type="molecule type" value="Genomic_DNA"/>
</dbReference>
<name>A0A4U2Q5N0_9BACL</name>
<accession>A0A4U2Q5N0</accession>
<reference evidence="1 2" key="1">
    <citation type="submission" date="2018-01" db="EMBL/GenBank/DDBJ databases">
        <title>Bacillales members from the olive rhizosphere are effective biological control agents against Verticillium dahliae.</title>
        <authorList>
            <person name="Gomez-Lama C."/>
            <person name="Legarda G."/>
            <person name="Ruano-Rosa D."/>
            <person name="Pizarro-Tobias P."/>
            <person name="Valverde-Corredor A."/>
            <person name="Niqui J.L."/>
            <person name="Trivino J.C."/>
            <person name="Roca A."/>
            <person name="Mercado-Blanco J."/>
        </authorList>
    </citation>
    <scope>NUCLEOTIDE SEQUENCE [LARGE SCALE GENOMIC DNA]</scope>
    <source>
        <strain evidence="1 2">PIC167</strain>
    </source>
</reference>
<organism evidence="1 2">
    <name type="scientific">Paenibacillus terrae</name>
    <dbReference type="NCBI Taxonomy" id="159743"/>
    <lineage>
        <taxon>Bacteria</taxon>
        <taxon>Bacillati</taxon>
        <taxon>Bacillota</taxon>
        <taxon>Bacilli</taxon>
        <taxon>Bacillales</taxon>
        <taxon>Paenibacillaceae</taxon>
        <taxon>Paenibacillus</taxon>
    </lineage>
</organism>
<comment type="caution">
    <text evidence="1">The sequence shown here is derived from an EMBL/GenBank/DDBJ whole genome shotgun (WGS) entry which is preliminary data.</text>
</comment>
<gene>
    <name evidence="1" type="ORF">C1I60_01015</name>
</gene>
<protein>
    <submittedName>
        <fullName evidence="1">Uncharacterized protein</fullName>
    </submittedName>
</protein>
<dbReference type="RefSeq" id="WP_137060107.1">
    <property type="nucleotide sequence ID" value="NZ_PNXQ01000001.1"/>
</dbReference>
<dbReference type="AlphaFoldDB" id="A0A4U2Q5N0"/>
<evidence type="ECO:0000313" key="2">
    <source>
        <dbReference type="Proteomes" id="UP000308114"/>
    </source>
</evidence>